<feature type="non-terminal residue" evidence="6">
    <location>
        <position position="1"/>
    </location>
</feature>
<dbReference type="InterPro" id="IPR048349">
    <property type="entry name" value="CCDC22_N"/>
</dbReference>
<reference evidence="6" key="1">
    <citation type="submission" date="2020-07" db="EMBL/GenBank/DDBJ databases">
        <authorList>
            <person name="Nazaruddin N."/>
        </authorList>
    </citation>
    <scope>NUCLEOTIDE SEQUENCE</scope>
</reference>
<dbReference type="GO" id="GO:0097602">
    <property type="term" value="F:cullin family protein binding"/>
    <property type="evidence" value="ECO:0007669"/>
    <property type="project" value="TreeGrafter"/>
</dbReference>
<comment type="similarity">
    <text evidence="1">Belongs to the CCDC22 family.</text>
</comment>
<evidence type="ECO:0000256" key="2">
    <source>
        <dbReference type="ARBA" id="ARBA00017553"/>
    </source>
</evidence>
<organism evidence="6 7">
    <name type="scientific">Heterotrigona itama</name>
    <dbReference type="NCBI Taxonomy" id="395501"/>
    <lineage>
        <taxon>Eukaryota</taxon>
        <taxon>Metazoa</taxon>
        <taxon>Ecdysozoa</taxon>
        <taxon>Arthropoda</taxon>
        <taxon>Hexapoda</taxon>
        <taxon>Insecta</taxon>
        <taxon>Pterygota</taxon>
        <taxon>Neoptera</taxon>
        <taxon>Endopterygota</taxon>
        <taxon>Hymenoptera</taxon>
        <taxon>Apocrita</taxon>
        <taxon>Aculeata</taxon>
        <taxon>Apoidea</taxon>
        <taxon>Anthophila</taxon>
        <taxon>Apidae</taxon>
        <taxon>Heterotrigona</taxon>
    </lineage>
</organism>
<sequence>DIEETITNLSGFNTNTELVVEATVKCLDIIRPGLGLSTVLPVNMAARFRLGATLAQACSELGYKGDIGYQTFLYSSEGDLRKVFMFLIEKLPKESDKPLSEPVSNVALLEKSIATAIAQSLTAPWLPHYCHIKGFRNRGRARIPYKSVNLEIPEMESKEEYQDYYIHYMQSVPEQVQNESSFLPSLISYNARALHSHSMSILDQINWLNKQYCDRMIEANVSGDVNVLNRDSTKNTTLPSTQPQIKDNGTRETKIVDQKILDKMEKQDLQIEKIKIECESLRNDMEKLQDAIKNLTTSVTQVTTNYQNEEKELTINEEQKKIKARIYDLFQDGEENIKKLEAAIETTTSKLINLGNQWEKHRVPLIQKYRQEREKHSTKTSASQKKLDDIKLLKEKERELQEECRNKDQQYSQLVIEVQKLPKEVNRSAYTQRILEIINNIRKQRDEINKVLVDTREIQKEINTLTGRLERSFTVADELIFRDARTNEASRKAYKLLATLHSDCSELVSLVEETGATIREIRDLEEQIDSEATKNVGANLERITADLKQMKQETAELTAQLQNKTS</sequence>
<dbReference type="AlphaFoldDB" id="A0A6V7H6K0"/>
<dbReference type="Proteomes" id="UP000752696">
    <property type="component" value="Unassembled WGS sequence"/>
</dbReference>
<accession>A0A6V7H6K0</accession>
<evidence type="ECO:0000256" key="1">
    <source>
        <dbReference type="ARBA" id="ARBA00006438"/>
    </source>
</evidence>
<keyword evidence="7" id="KW-1185">Reference proteome</keyword>
<dbReference type="PANTHER" id="PTHR15668">
    <property type="entry name" value="JM1 PROTEIN"/>
    <property type="match status" value="1"/>
</dbReference>
<proteinExistence type="inferred from homology"/>
<dbReference type="Pfam" id="PF21674">
    <property type="entry name" value="CCDC22_N"/>
    <property type="match status" value="1"/>
</dbReference>
<evidence type="ECO:0000256" key="3">
    <source>
        <dbReference type="SAM" id="Coils"/>
    </source>
</evidence>
<dbReference type="InterPro" id="IPR048348">
    <property type="entry name" value="CCDC22_CC"/>
</dbReference>
<feature type="domain" description="CCDC22 coiled-coil" evidence="4">
    <location>
        <begin position="250"/>
        <end position="534"/>
    </location>
</feature>
<dbReference type="EMBL" id="CAJDYZ010008075">
    <property type="protein sequence ID" value="CAD1475016.1"/>
    <property type="molecule type" value="Genomic_DNA"/>
</dbReference>
<dbReference type="Pfam" id="PF05667">
    <property type="entry name" value="CCDC22_CC"/>
    <property type="match status" value="2"/>
</dbReference>
<dbReference type="OrthoDB" id="10266736at2759"/>
<comment type="caution">
    <text evidence="6">The sequence shown here is derived from an EMBL/GenBank/DDBJ whole genome shotgun (WGS) entry which is preliminary data.</text>
</comment>
<protein>
    <recommendedName>
        <fullName evidence="2">Coiled-coil domain-containing protein 22 homolog</fullName>
    </recommendedName>
</protein>
<feature type="coiled-coil region" evidence="3">
    <location>
        <begin position="264"/>
        <end position="357"/>
    </location>
</feature>
<dbReference type="InterPro" id="IPR008530">
    <property type="entry name" value="CCDC22"/>
</dbReference>
<keyword evidence="3" id="KW-0175">Coiled coil</keyword>
<dbReference type="GO" id="GO:2000060">
    <property type="term" value="P:positive regulation of ubiquitin-dependent protein catabolic process"/>
    <property type="evidence" value="ECO:0007669"/>
    <property type="project" value="TreeGrafter"/>
</dbReference>
<evidence type="ECO:0000259" key="4">
    <source>
        <dbReference type="Pfam" id="PF05667"/>
    </source>
</evidence>
<evidence type="ECO:0000259" key="5">
    <source>
        <dbReference type="Pfam" id="PF21674"/>
    </source>
</evidence>
<gene>
    <name evidence="6" type="ORF">MHI_LOCUS508828</name>
</gene>
<feature type="non-terminal residue" evidence="6">
    <location>
        <position position="566"/>
    </location>
</feature>
<evidence type="ECO:0000313" key="6">
    <source>
        <dbReference type="EMBL" id="CAD1475016.1"/>
    </source>
</evidence>
<feature type="domain" description="CCDC22 N-terminal" evidence="5">
    <location>
        <begin position="1"/>
        <end position="92"/>
    </location>
</feature>
<feature type="coiled-coil region" evidence="3">
    <location>
        <begin position="521"/>
        <end position="560"/>
    </location>
</feature>
<feature type="domain" description="CCDC22 coiled-coil" evidence="4">
    <location>
        <begin position="111"/>
        <end position="197"/>
    </location>
</feature>
<evidence type="ECO:0000313" key="7">
    <source>
        <dbReference type="Proteomes" id="UP000752696"/>
    </source>
</evidence>
<dbReference type="PANTHER" id="PTHR15668:SF4">
    <property type="entry name" value="COILED-COIL DOMAIN-CONTAINING PROTEIN 22"/>
    <property type="match status" value="1"/>
</dbReference>
<feature type="coiled-coil region" evidence="3">
    <location>
        <begin position="383"/>
        <end position="417"/>
    </location>
</feature>
<name>A0A6V7H6K0_9HYME</name>